<dbReference type="Gene3D" id="1.10.443.10">
    <property type="entry name" value="Intergrase catalytic core"/>
    <property type="match status" value="1"/>
</dbReference>
<dbReference type="EMBL" id="AMCI01000321">
    <property type="protein sequence ID" value="EJX09786.1"/>
    <property type="molecule type" value="Genomic_DNA"/>
</dbReference>
<evidence type="ECO:0000256" key="2">
    <source>
        <dbReference type="ARBA" id="ARBA00023172"/>
    </source>
</evidence>
<dbReference type="PANTHER" id="PTHR30349">
    <property type="entry name" value="PHAGE INTEGRASE-RELATED"/>
    <property type="match status" value="1"/>
</dbReference>
<name>J9DA87_9ZZZZ</name>
<dbReference type="AlphaFoldDB" id="J9DA87"/>
<dbReference type="Pfam" id="PF13102">
    <property type="entry name" value="Phage_int_SAM_5"/>
    <property type="match status" value="1"/>
</dbReference>
<dbReference type="InterPro" id="IPR013762">
    <property type="entry name" value="Integrase-like_cat_sf"/>
</dbReference>
<dbReference type="SUPFAM" id="SSF56349">
    <property type="entry name" value="DNA breaking-rejoining enzymes"/>
    <property type="match status" value="1"/>
</dbReference>
<evidence type="ECO:0000313" key="4">
    <source>
        <dbReference type="EMBL" id="EJX09786.1"/>
    </source>
</evidence>
<keyword evidence="2" id="KW-0233">DNA recombination</keyword>
<evidence type="ECO:0000259" key="3">
    <source>
        <dbReference type="Pfam" id="PF13102"/>
    </source>
</evidence>
<accession>J9DA87</accession>
<dbReference type="InterPro" id="IPR010998">
    <property type="entry name" value="Integrase_recombinase_N"/>
</dbReference>
<reference evidence="4" key="1">
    <citation type="journal article" date="2012" name="PLoS ONE">
        <title>Gene sets for utilization of primary and secondary nutrition supplies in the distal gut of endangered iberian lynx.</title>
        <authorList>
            <person name="Alcaide M."/>
            <person name="Messina E."/>
            <person name="Richter M."/>
            <person name="Bargiela R."/>
            <person name="Peplies J."/>
            <person name="Huws S.A."/>
            <person name="Newbold C.J."/>
            <person name="Golyshin P.N."/>
            <person name="Simon M.A."/>
            <person name="Lopez G."/>
            <person name="Yakimov M.M."/>
            <person name="Ferrer M."/>
        </authorList>
    </citation>
    <scope>NUCLEOTIDE SEQUENCE</scope>
</reference>
<keyword evidence="1" id="KW-0238">DNA-binding</keyword>
<feature type="domain" description="Phage integrase SAM-like" evidence="3">
    <location>
        <begin position="128"/>
        <end position="203"/>
    </location>
</feature>
<organism evidence="4">
    <name type="scientific">gut metagenome</name>
    <dbReference type="NCBI Taxonomy" id="749906"/>
    <lineage>
        <taxon>unclassified sequences</taxon>
        <taxon>metagenomes</taxon>
        <taxon>organismal metagenomes</taxon>
    </lineage>
</organism>
<dbReference type="GO" id="GO:0003677">
    <property type="term" value="F:DNA binding"/>
    <property type="evidence" value="ECO:0007669"/>
    <property type="project" value="UniProtKB-KW"/>
</dbReference>
<dbReference type="PANTHER" id="PTHR30349:SF64">
    <property type="entry name" value="PROPHAGE INTEGRASE INTD-RELATED"/>
    <property type="match status" value="1"/>
</dbReference>
<dbReference type="GO" id="GO:0015074">
    <property type="term" value="P:DNA integration"/>
    <property type="evidence" value="ECO:0007669"/>
    <property type="project" value="InterPro"/>
</dbReference>
<dbReference type="GO" id="GO:0006310">
    <property type="term" value="P:DNA recombination"/>
    <property type="evidence" value="ECO:0007669"/>
    <property type="project" value="UniProtKB-KW"/>
</dbReference>
<gene>
    <name evidence="4" type="ORF">EVA_02106</name>
</gene>
<dbReference type="InterPro" id="IPR011010">
    <property type="entry name" value="DNA_brk_join_enz"/>
</dbReference>
<dbReference type="Gene3D" id="1.10.150.130">
    <property type="match status" value="1"/>
</dbReference>
<protein>
    <submittedName>
        <fullName evidence="4">Transposase</fullName>
    </submittedName>
</protein>
<comment type="caution">
    <text evidence="4">The sequence shown here is derived from an EMBL/GenBank/DDBJ whole genome shotgun (WGS) entry which is preliminary data.</text>
</comment>
<sequence length="532" mass="61869">MSRVNSLNLQIAYESERARLQRTYKSINNENQVIMATFKTMVRYKRSDGFYQVYIRVLHHSKSGYIKTDKYVTDKQISKSGEIKDPIVNNYCTQEILRYTEMLNNKDVSQYTVTELIDFLQKPETDASFSDFATRFIRKMAADGHERNAKNYRLAVNHLERFMGTTELMFSQLSTSELNKWIESLAQTNRAKEMYPTCVRQIFKKALVELNDEERGILRIQYNPWIKISIPESDTTEKRAISAEACREFFNRPLPKSKMLSPTPELGRDVALLSLCMGGINTVDLYLLKKEDYHDGIIGYKRAKTRHSRKDEAYIEMRIEPFIKSTFEKYLSTDPSDEYLFNFHSRYSNSDSFNANVNIGIKKICADMKMDKRDFYCFYTFRHTWATIAQNDCDANLYEVAFGMNHSQGLNVTRGYVKIDFSPAWKLNAKVIDFIFYSDKKSKQGKAKDMEAPGEKMFRISRKVMLYARAYFKGKVLSEFTDIGFSNIDEVITRLASGLPKNIPEGCAVQFRITNCDTDREAVYERIKGKGF</sequence>
<proteinExistence type="predicted"/>
<evidence type="ECO:0000256" key="1">
    <source>
        <dbReference type="ARBA" id="ARBA00023125"/>
    </source>
</evidence>
<dbReference type="InterPro" id="IPR050090">
    <property type="entry name" value="Tyrosine_recombinase_XerCD"/>
</dbReference>
<dbReference type="InterPro" id="IPR025269">
    <property type="entry name" value="SAM-like_dom"/>
</dbReference>